<feature type="transmembrane region" description="Helical" evidence="1">
    <location>
        <begin position="42"/>
        <end position="66"/>
    </location>
</feature>
<reference evidence="3 4" key="1">
    <citation type="submission" date="2018-11" db="EMBL/GenBank/DDBJ databases">
        <title>Genomic analysis of Haloarcula hispanica CBA1121.</title>
        <authorList>
            <person name="Kim Y.B."/>
            <person name="Roh S.W."/>
        </authorList>
    </citation>
    <scope>NUCLEOTIDE SEQUENCE [LARGE SCALE GENOMIC DNA]</scope>
    <source>
        <strain evidence="3 4">CBA1121</strain>
    </source>
</reference>
<feature type="domain" description="Inner membrane protein YgaP-like transmembrane" evidence="2">
    <location>
        <begin position="3"/>
        <end position="72"/>
    </location>
</feature>
<dbReference type="EMBL" id="RQWK01000002">
    <property type="protein sequence ID" value="KAA9405274.1"/>
    <property type="molecule type" value="Genomic_DNA"/>
</dbReference>
<evidence type="ECO:0000259" key="2">
    <source>
        <dbReference type="Pfam" id="PF11127"/>
    </source>
</evidence>
<dbReference type="InterPro" id="IPR021309">
    <property type="entry name" value="YgaP-like_TM"/>
</dbReference>
<sequence>MGMENNIGATDRLTRIAVGLVLAVAGLATLGGLLGFGTTVGAVATLLGVVLVATGLVRMCLLYRLLGIDTSGSR</sequence>
<evidence type="ECO:0000313" key="3">
    <source>
        <dbReference type="EMBL" id="KAA9405274.1"/>
    </source>
</evidence>
<proteinExistence type="predicted"/>
<keyword evidence="1" id="KW-1133">Transmembrane helix</keyword>
<gene>
    <name evidence="3" type="ORF">EGO51_17950</name>
</gene>
<keyword evidence="1" id="KW-0812">Transmembrane</keyword>
<dbReference type="AlphaFoldDB" id="A0A5J5LFI5"/>
<evidence type="ECO:0000313" key="4">
    <source>
        <dbReference type="Proteomes" id="UP000326244"/>
    </source>
</evidence>
<keyword evidence="1" id="KW-0472">Membrane</keyword>
<feature type="transmembrane region" description="Helical" evidence="1">
    <location>
        <begin position="12"/>
        <end position="36"/>
    </location>
</feature>
<dbReference type="Proteomes" id="UP000326244">
    <property type="component" value="Unassembled WGS sequence"/>
</dbReference>
<dbReference type="Pfam" id="PF11127">
    <property type="entry name" value="YgaP-like_TM"/>
    <property type="match status" value="1"/>
</dbReference>
<organism evidence="3 4">
    <name type="scientific">Haloarcula hispanica</name>
    <dbReference type="NCBI Taxonomy" id="51589"/>
    <lineage>
        <taxon>Archaea</taxon>
        <taxon>Methanobacteriati</taxon>
        <taxon>Methanobacteriota</taxon>
        <taxon>Stenosarchaea group</taxon>
        <taxon>Halobacteria</taxon>
        <taxon>Halobacteriales</taxon>
        <taxon>Haloarculaceae</taxon>
        <taxon>Haloarcula</taxon>
    </lineage>
</organism>
<comment type="caution">
    <text evidence="3">The sequence shown here is derived from an EMBL/GenBank/DDBJ whole genome shotgun (WGS) entry which is preliminary data.</text>
</comment>
<evidence type="ECO:0000256" key="1">
    <source>
        <dbReference type="SAM" id="Phobius"/>
    </source>
</evidence>
<protein>
    <submittedName>
        <fullName evidence="3">DUF2892 domain-containing protein</fullName>
    </submittedName>
</protein>
<accession>A0A5J5LFI5</accession>
<name>A0A5J5LFI5_HALHI</name>